<feature type="transmembrane region" description="Helical" evidence="6">
    <location>
        <begin position="195"/>
        <end position="219"/>
    </location>
</feature>
<sequence>MVTLVTQRSGKAILIKAVSSSCDEGSLANAVSGGLPGGVTSPGARSAMRVHGDHDDPTNIFPMPRYPPAHTSATFEAVAARKSLILTPPEIYAECAHHGEEKAKFGWLKLLTLCTIAGCYVGFGFTLCLMVGGNIGADILAARPGLFSLVYGAVGFPAAFTMIVICGAELFTSMCAYMTAAWWEGKVTFLTCVRMWVVSWVGNFAGCAIFIGLIVSTQIFEGRDWYALLMATKKVHHGFGNTLVRGIFANWLVGIATWQANAAQDLSGKAIAIWLPISAFAMLGWEHSIANQYLLPLSIALEPGHLSAYQVVVGNLIPATIGNWIGGAVCVATVYALAYGRPNLVITQRAEQLRAAWAGRWADRRRRGLPA</sequence>
<keyword evidence="3 6" id="KW-1133">Transmembrane helix</keyword>
<dbReference type="GO" id="GO:0015499">
    <property type="term" value="F:formate transmembrane transporter activity"/>
    <property type="evidence" value="ECO:0007669"/>
    <property type="project" value="TreeGrafter"/>
</dbReference>
<evidence type="ECO:0000256" key="5">
    <source>
        <dbReference type="ARBA" id="ARBA00049660"/>
    </source>
</evidence>
<dbReference type="Pfam" id="PF01226">
    <property type="entry name" value="Form_Nir_trans"/>
    <property type="match status" value="1"/>
</dbReference>
<dbReference type="Gene3D" id="1.20.1080.10">
    <property type="entry name" value="Glycerol uptake facilitator protein"/>
    <property type="match status" value="1"/>
</dbReference>
<dbReference type="PANTHER" id="PTHR30520">
    <property type="entry name" value="FORMATE TRANSPORTER-RELATED"/>
    <property type="match status" value="1"/>
</dbReference>
<feature type="transmembrane region" description="Helical" evidence="6">
    <location>
        <begin position="270"/>
        <end position="290"/>
    </location>
</feature>
<dbReference type="STRING" id="145388.A0A0D2MBW6"/>
<evidence type="ECO:0000256" key="6">
    <source>
        <dbReference type="SAM" id="Phobius"/>
    </source>
</evidence>
<protein>
    <submittedName>
        <fullName evidence="7">Putative transporter yrhG</fullName>
    </submittedName>
</protein>
<comment type="similarity">
    <text evidence="5">Belongs to the FNT transporter (TC 1.A.16) family.</text>
</comment>
<dbReference type="OrthoDB" id="4829at2759"/>
<dbReference type="GO" id="GO:0005886">
    <property type="term" value="C:plasma membrane"/>
    <property type="evidence" value="ECO:0007669"/>
    <property type="project" value="TreeGrafter"/>
</dbReference>
<dbReference type="AlphaFoldDB" id="A0A0D2MBW6"/>
<dbReference type="RefSeq" id="XP_013897366.1">
    <property type="nucleotide sequence ID" value="XM_014041912.1"/>
</dbReference>
<keyword evidence="8" id="KW-1185">Reference proteome</keyword>
<dbReference type="InterPro" id="IPR024002">
    <property type="entry name" value="For/NO2_transpt_CS"/>
</dbReference>
<name>A0A0D2MBW6_9CHLO</name>
<dbReference type="KEGG" id="mng:MNEG_9617"/>
<dbReference type="EMBL" id="KK102217">
    <property type="protein sequence ID" value="KIY98346.1"/>
    <property type="molecule type" value="Genomic_DNA"/>
</dbReference>
<feature type="transmembrane region" description="Helical" evidence="6">
    <location>
        <begin position="156"/>
        <end position="183"/>
    </location>
</feature>
<dbReference type="InterPro" id="IPR000292">
    <property type="entry name" value="For/NO2_transpt"/>
</dbReference>
<dbReference type="Proteomes" id="UP000054498">
    <property type="component" value="Unassembled WGS sequence"/>
</dbReference>
<dbReference type="PANTHER" id="PTHR30520:SF6">
    <property type="entry name" value="FORMATE_NITRATE FAMILY TRANSPORTER (EUROFUNG)"/>
    <property type="match status" value="1"/>
</dbReference>
<evidence type="ECO:0000256" key="4">
    <source>
        <dbReference type="ARBA" id="ARBA00023136"/>
    </source>
</evidence>
<evidence type="ECO:0000256" key="1">
    <source>
        <dbReference type="ARBA" id="ARBA00004141"/>
    </source>
</evidence>
<feature type="transmembrane region" description="Helical" evidence="6">
    <location>
        <begin position="110"/>
        <end position="136"/>
    </location>
</feature>
<keyword evidence="2 6" id="KW-0812">Transmembrane</keyword>
<accession>A0A0D2MBW6</accession>
<evidence type="ECO:0000256" key="2">
    <source>
        <dbReference type="ARBA" id="ARBA00022692"/>
    </source>
</evidence>
<dbReference type="PROSITE" id="PS01005">
    <property type="entry name" value="FORMATE_NITRITE_TP_1"/>
    <property type="match status" value="1"/>
</dbReference>
<feature type="transmembrane region" description="Helical" evidence="6">
    <location>
        <begin position="321"/>
        <end position="339"/>
    </location>
</feature>
<dbReference type="InterPro" id="IPR023271">
    <property type="entry name" value="Aquaporin-like"/>
</dbReference>
<gene>
    <name evidence="7" type="ORF">MNEG_9617</name>
</gene>
<evidence type="ECO:0000256" key="3">
    <source>
        <dbReference type="ARBA" id="ARBA00022989"/>
    </source>
</evidence>
<organism evidence="7 8">
    <name type="scientific">Monoraphidium neglectum</name>
    <dbReference type="NCBI Taxonomy" id="145388"/>
    <lineage>
        <taxon>Eukaryota</taxon>
        <taxon>Viridiplantae</taxon>
        <taxon>Chlorophyta</taxon>
        <taxon>core chlorophytes</taxon>
        <taxon>Chlorophyceae</taxon>
        <taxon>CS clade</taxon>
        <taxon>Sphaeropleales</taxon>
        <taxon>Selenastraceae</taxon>
        <taxon>Monoraphidium</taxon>
    </lineage>
</organism>
<comment type="subcellular location">
    <subcellularLocation>
        <location evidence="1">Membrane</location>
        <topology evidence="1">Multi-pass membrane protein</topology>
    </subcellularLocation>
</comment>
<feature type="transmembrane region" description="Helical" evidence="6">
    <location>
        <begin position="239"/>
        <end position="258"/>
    </location>
</feature>
<dbReference type="GeneID" id="25742492"/>
<evidence type="ECO:0000313" key="8">
    <source>
        <dbReference type="Proteomes" id="UP000054498"/>
    </source>
</evidence>
<reference evidence="7 8" key="1">
    <citation type="journal article" date="2013" name="BMC Genomics">
        <title>Reconstruction of the lipid metabolism for the microalga Monoraphidium neglectum from its genome sequence reveals characteristics suitable for biofuel production.</title>
        <authorList>
            <person name="Bogen C."/>
            <person name="Al-Dilaimi A."/>
            <person name="Albersmeier A."/>
            <person name="Wichmann J."/>
            <person name="Grundmann M."/>
            <person name="Rupp O."/>
            <person name="Lauersen K.J."/>
            <person name="Blifernez-Klassen O."/>
            <person name="Kalinowski J."/>
            <person name="Goesmann A."/>
            <person name="Mussgnug J.H."/>
            <person name="Kruse O."/>
        </authorList>
    </citation>
    <scope>NUCLEOTIDE SEQUENCE [LARGE SCALE GENOMIC DNA]</scope>
    <source>
        <strain evidence="7 8">SAG 48.87</strain>
    </source>
</reference>
<proteinExistence type="inferred from homology"/>
<evidence type="ECO:0000313" key="7">
    <source>
        <dbReference type="EMBL" id="KIY98346.1"/>
    </source>
</evidence>
<keyword evidence="4 6" id="KW-0472">Membrane</keyword>